<protein>
    <submittedName>
        <fullName evidence="14">Carboxypeptidase A6</fullName>
    </submittedName>
</protein>
<comment type="cofactor">
    <cofactor evidence="1">
        <name>Zn(2+)</name>
        <dbReference type="ChEBI" id="CHEBI:29105"/>
    </cofactor>
</comment>
<dbReference type="PRINTS" id="PR00765">
    <property type="entry name" value="CRBOXYPTASEA"/>
</dbReference>
<keyword evidence="9" id="KW-0482">Metalloprotease</keyword>
<dbReference type="InterPro" id="IPR000834">
    <property type="entry name" value="Peptidase_M14"/>
</dbReference>
<reference evidence="14 15" key="1">
    <citation type="submission" date="2019-01" db="EMBL/GenBank/DDBJ databases">
        <title>Genome Assembly of Collichthys lucidus.</title>
        <authorList>
            <person name="Cai M."/>
            <person name="Xiao S."/>
        </authorList>
    </citation>
    <scope>NUCLEOTIDE SEQUENCE [LARGE SCALE GENOMIC DNA]</scope>
    <source>
        <strain evidence="14">JT15FE1705JMU</strain>
        <tissue evidence="14">Muscle</tissue>
    </source>
</reference>
<dbReference type="Proteomes" id="UP000298787">
    <property type="component" value="Chromosome 19"/>
</dbReference>
<keyword evidence="5" id="KW-0479">Metal-binding</keyword>
<dbReference type="GO" id="GO:0004181">
    <property type="term" value="F:metallocarboxypeptidase activity"/>
    <property type="evidence" value="ECO:0007669"/>
    <property type="project" value="InterPro"/>
</dbReference>
<dbReference type="SUPFAM" id="SSF53187">
    <property type="entry name" value="Zn-dependent exopeptidases"/>
    <property type="match status" value="1"/>
</dbReference>
<evidence type="ECO:0000256" key="6">
    <source>
        <dbReference type="ARBA" id="ARBA00022729"/>
    </source>
</evidence>
<feature type="transmembrane region" description="Helical" evidence="12">
    <location>
        <begin position="92"/>
        <end position="114"/>
    </location>
</feature>
<comment type="similarity">
    <text evidence="2 11">Belongs to the peptidase M14 family.</text>
</comment>
<dbReference type="InterPro" id="IPR036990">
    <property type="entry name" value="M14A-like_propep"/>
</dbReference>
<evidence type="ECO:0000256" key="4">
    <source>
        <dbReference type="ARBA" id="ARBA00022670"/>
    </source>
</evidence>
<dbReference type="SUPFAM" id="SSF54897">
    <property type="entry name" value="Protease propeptides/inhibitors"/>
    <property type="match status" value="1"/>
</dbReference>
<evidence type="ECO:0000256" key="10">
    <source>
        <dbReference type="ARBA" id="ARBA00023157"/>
    </source>
</evidence>
<evidence type="ECO:0000256" key="1">
    <source>
        <dbReference type="ARBA" id="ARBA00001947"/>
    </source>
</evidence>
<keyword evidence="4" id="KW-0645">Protease</keyword>
<evidence type="ECO:0000256" key="12">
    <source>
        <dbReference type="SAM" id="Phobius"/>
    </source>
</evidence>
<evidence type="ECO:0000313" key="14">
    <source>
        <dbReference type="EMBL" id="TKS87774.1"/>
    </source>
</evidence>
<dbReference type="InterPro" id="IPR003146">
    <property type="entry name" value="M14A_act_pep"/>
</dbReference>
<dbReference type="InterPro" id="IPR057247">
    <property type="entry name" value="CARBOXYPEPT_ZN_2"/>
</dbReference>
<dbReference type="EMBL" id="CM014096">
    <property type="protein sequence ID" value="TKS87774.1"/>
    <property type="molecule type" value="Genomic_DNA"/>
</dbReference>
<gene>
    <name evidence="14" type="ORF">D9C73_021898</name>
</gene>
<organism evidence="14 15">
    <name type="scientific">Collichthys lucidus</name>
    <name type="common">Big head croaker</name>
    <name type="synonym">Sciaena lucida</name>
    <dbReference type="NCBI Taxonomy" id="240159"/>
    <lineage>
        <taxon>Eukaryota</taxon>
        <taxon>Metazoa</taxon>
        <taxon>Chordata</taxon>
        <taxon>Craniata</taxon>
        <taxon>Vertebrata</taxon>
        <taxon>Euteleostomi</taxon>
        <taxon>Actinopterygii</taxon>
        <taxon>Neopterygii</taxon>
        <taxon>Teleostei</taxon>
        <taxon>Neoteleostei</taxon>
        <taxon>Acanthomorphata</taxon>
        <taxon>Eupercaria</taxon>
        <taxon>Sciaenidae</taxon>
        <taxon>Collichthys</taxon>
    </lineage>
</organism>
<keyword evidence="3 14" id="KW-0121">Carboxypeptidase</keyword>
<feature type="domain" description="Peptidase M14" evidence="13">
    <location>
        <begin position="219"/>
        <end position="491"/>
    </location>
</feature>
<evidence type="ECO:0000256" key="2">
    <source>
        <dbReference type="ARBA" id="ARBA00005988"/>
    </source>
</evidence>
<dbReference type="AlphaFoldDB" id="A0A4U5VHJ1"/>
<dbReference type="GO" id="GO:0006508">
    <property type="term" value="P:proteolysis"/>
    <property type="evidence" value="ECO:0007669"/>
    <property type="project" value="UniProtKB-KW"/>
</dbReference>
<dbReference type="FunFam" id="3.40.630.10:FF:000084">
    <property type="entry name" value="Carboxypeptidase B2"/>
    <property type="match status" value="1"/>
</dbReference>
<evidence type="ECO:0000259" key="13">
    <source>
        <dbReference type="PROSITE" id="PS52035"/>
    </source>
</evidence>
<evidence type="ECO:0000256" key="11">
    <source>
        <dbReference type="PROSITE-ProRule" id="PRU01379"/>
    </source>
</evidence>
<dbReference type="GO" id="GO:0005615">
    <property type="term" value="C:extracellular space"/>
    <property type="evidence" value="ECO:0007669"/>
    <property type="project" value="TreeGrafter"/>
</dbReference>
<evidence type="ECO:0000256" key="9">
    <source>
        <dbReference type="ARBA" id="ARBA00023049"/>
    </source>
</evidence>
<dbReference type="Pfam" id="PF02244">
    <property type="entry name" value="Propep_M14"/>
    <property type="match status" value="1"/>
</dbReference>
<keyword evidence="8" id="KW-0862">Zinc</keyword>
<keyword evidence="12" id="KW-0812">Transmembrane</keyword>
<evidence type="ECO:0000256" key="7">
    <source>
        <dbReference type="ARBA" id="ARBA00022801"/>
    </source>
</evidence>
<dbReference type="PROSITE" id="PS52035">
    <property type="entry name" value="PEPTIDASE_M14"/>
    <property type="match status" value="1"/>
</dbReference>
<dbReference type="Gene3D" id="3.40.630.10">
    <property type="entry name" value="Zn peptidases"/>
    <property type="match status" value="2"/>
</dbReference>
<keyword evidence="7" id="KW-0378">Hydrolase</keyword>
<dbReference type="FunFam" id="3.30.70.340:FF:000002">
    <property type="entry name" value="Carboxypeptidase A"/>
    <property type="match status" value="1"/>
</dbReference>
<dbReference type="PROSITE" id="PS00133">
    <property type="entry name" value="CARBOXYPEPT_ZN_2"/>
    <property type="match status" value="1"/>
</dbReference>
<keyword evidence="6" id="KW-0732">Signal</keyword>
<keyword evidence="15" id="KW-1185">Reference proteome</keyword>
<name>A0A4U5VHJ1_COLLU</name>
<dbReference type="PANTHER" id="PTHR11705">
    <property type="entry name" value="PROTEASE FAMILY M14 CARBOXYPEPTIDASE A,B"/>
    <property type="match status" value="1"/>
</dbReference>
<evidence type="ECO:0000256" key="5">
    <source>
        <dbReference type="ARBA" id="ARBA00022723"/>
    </source>
</evidence>
<sequence>MCSRLSIDYPLSTQRAPRIWDPVTNFADTGPRDSDDRLSHLLHLLCQRDNYRRAQRDKRKSHFANLLMGTYNRYLQPLICWPRMDHRSAFRASVLLACVIICSNVLCPVGAYLYNNRYAGDQVFRITPSNDEEVQVLKKILGHMKVDLWHPNSATLISHNATVDVHVKRNDTQGLHARLKQEHIDYRVFISNLQKEIEKQTGYRSSRKRRSESQYDYEVYHSLEEIQSWMFEMNRTHSDLVDMFSIGKSYEGRPLYVLQVGRESEGDTHVKNDTQAHLQMNATLKLTALVSCQIGKRSRHQKKAVWIDCGVHAREWIGPALLPVVRQRDEGASSHPCDDTYCGPFPESEPEVKAVAKFLRKHKKRVKAYISIHAYAQMLLYPYSYKYATIPNFNCVELAAHNAVTALYSAYGVRYRYGPASTTLCEYYIFSSLPDVSSGSSIDWAYRNGIPYAFAFELRDTGYFGFLLPESLINPTCTETMRAVKAIASGLLKKCETDRDRFPYI</sequence>
<dbReference type="Gene3D" id="3.30.70.340">
    <property type="entry name" value="Metallocarboxypeptidase-like"/>
    <property type="match status" value="1"/>
</dbReference>
<evidence type="ECO:0000256" key="3">
    <source>
        <dbReference type="ARBA" id="ARBA00022645"/>
    </source>
</evidence>
<keyword evidence="12" id="KW-0472">Membrane</keyword>
<dbReference type="PANTHER" id="PTHR11705:SF18">
    <property type="entry name" value="CARBOXYPEPTIDASE A6"/>
    <property type="match status" value="1"/>
</dbReference>
<proteinExistence type="inferred from homology"/>
<dbReference type="Pfam" id="PF00246">
    <property type="entry name" value="Peptidase_M14"/>
    <property type="match status" value="2"/>
</dbReference>
<evidence type="ECO:0000256" key="8">
    <source>
        <dbReference type="ARBA" id="ARBA00022833"/>
    </source>
</evidence>
<keyword evidence="10" id="KW-1015">Disulfide bond</keyword>
<evidence type="ECO:0000313" key="15">
    <source>
        <dbReference type="Proteomes" id="UP000298787"/>
    </source>
</evidence>
<dbReference type="SMART" id="SM00631">
    <property type="entry name" value="Zn_pept"/>
    <property type="match status" value="1"/>
</dbReference>
<keyword evidence="12" id="KW-1133">Transmembrane helix</keyword>
<feature type="active site" description="Proton donor/acceptor" evidence="11">
    <location>
        <position position="457"/>
    </location>
</feature>
<dbReference type="GO" id="GO:0008270">
    <property type="term" value="F:zinc ion binding"/>
    <property type="evidence" value="ECO:0007669"/>
    <property type="project" value="InterPro"/>
</dbReference>
<accession>A0A4U5VHJ1</accession>